<feature type="compositionally biased region" description="Basic and acidic residues" evidence="1">
    <location>
        <begin position="187"/>
        <end position="197"/>
    </location>
</feature>
<keyword evidence="3" id="KW-1185">Reference proteome</keyword>
<evidence type="ECO:0000313" key="3">
    <source>
        <dbReference type="Proteomes" id="UP001165082"/>
    </source>
</evidence>
<sequence>MTNAEKNVALNACAARLEKSAKEFKEIFKGVKLSPPNGDGVKLATMTITKMLDDAIRGNSVPSSSVMATWGENAVHMSLELFEPMLTSGAVHVKGLPMRPMDFVQADFPKLDKTVNLIVAEAKKQEARCKEEAEKLRRKEIEESPLGSLISKMYVSEGLRGAAEKSWSVAIVGNGGEESAADAGNGEDGKKRTDGKSESCIVS</sequence>
<comment type="caution">
    <text evidence="2">The sequence shown here is derived from an EMBL/GenBank/DDBJ whole genome shotgun (WGS) entry which is preliminary data.</text>
</comment>
<evidence type="ECO:0000256" key="1">
    <source>
        <dbReference type="SAM" id="MobiDB-lite"/>
    </source>
</evidence>
<protein>
    <submittedName>
        <fullName evidence="2">Uncharacterized protein</fullName>
    </submittedName>
</protein>
<dbReference type="OrthoDB" id="194484at2759"/>
<gene>
    <name evidence="2" type="ORF">TrRE_jg10625</name>
</gene>
<proteinExistence type="predicted"/>
<feature type="region of interest" description="Disordered" evidence="1">
    <location>
        <begin position="176"/>
        <end position="203"/>
    </location>
</feature>
<name>A0A9W7DY77_9STRA</name>
<dbReference type="AlphaFoldDB" id="A0A9W7DY77"/>
<dbReference type="Proteomes" id="UP001165082">
    <property type="component" value="Unassembled WGS sequence"/>
</dbReference>
<organism evidence="2 3">
    <name type="scientific">Triparma retinervis</name>
    <dbReference type="NCBI Taxonomy" id="2557542"/>
    <lineage>
        <taxon>Eukaryota</taxon>
        <taxon>Sar</taxon>
        <taxon>Stramenopiles</taxon>
        <taxon>Ochrophyta</taxon>
        <taxon>Bolidophyceae</taxon>
        <taxon>Parmales</taxon>
        <taxon>Triparmaceae</taxon>
        <taxon>Triparma</taxon>
    </lineage>
</organism>
<reference evidence="2" key="1">
    <citation type="submission" date="2022-07" db="EMBL/GenBank/DDBJ databases">
        <title>Genome analysis of Parmales, a sister group of diatoms, reveals the evolutionary specialization of diatoms from phago-mixotrophs to photoautotrophs.</title>
        <authorList>
            <person name="Ban H."/>
            <person name="Sato S."/>
            <person name="Yoshikawa S."/>
            <person name="Kazumasa Y."/>
            <person name="Nakamura Y."/>
            <person name="Ichinomiya M."/>
            <person name="Saitoh K."/>
            <person name="Sato N."/>
            <person name="Blanc-Mathieu R."/>
            <person name="Endo H."/>
            <person name="Kuwata A."/>
            <person name="Ogata H."/>
        </authorList>
    </citation>
    <scope>NUCLEOTIDE SEQUENCE</scope>
</reference>
<accession>A0A9W7DY77</accession>
<evidence type="ECO:0000313" key="2">
    <source>
        <dbReference type="EMBL" id="GMH58430.1"/>
    </source>
</evidence>
<dbReference type="EMBL" id="BRXZ01002262">
    <property type="protein sequence ID" value="GMH58430.1"/>
    <property type="molecule type" value="Genomic_DNA"/>
</dbReference>